<evidence type="ECO:0000256" key="1">
    <source>
        <dbReference type="ARBA" id="ARBA00004141"/>
    </source>
</evidence>
<evidence type="ECO:0000313" key="7">
    <source>
        <dbReference type="EMBL" id="PZD95938.1"/>
    </source>
</evidence>
<gene>
    <name evidence="7" type="ORF">DNH61_10905</name>
</gene>
<accession>A0A2W1L6U8</accession>
<dbReference type="PANTHER" id="PTHR13353">
    <property type="entry name" value="TRANSMEMBRANE PROTEIN 19"/>
    <property type="match status" value="1"/>
</dbReference>
<evidence type="ECO:0000313" key="8">
    <source>
        <dbReference type="Proteomes" id="UP000249522"/>
    </source>
</evidence>
<evidence type="ECO:0000256" key="4">
    <source>
        <dbReference type="ARBA" id="ARBA00022989"/>
    </source>
</evidence>
<feature type="transmembrane region" description="Helical" evidence="6">
    <location>
        <begin position="163"/>
        <end position="187"/>
    </location>
</feature>
<organism evidence="7 8">
    <name type="scientific">Paenibacillus sambharensis</name>
    <dbReference type="NCBI Taxonomy" id="1803190"/>
    <lineage>
        <taxon>Bacteria</taxon>
        <taxon>Bacillati</taxon>
        <taxon>Bacillota</taxon>
        <taxon>Bacilli</taxon>
        <taxon>Bacillales</taxon>
        <taxon>Paenibacillaceae</taxon>
        <taxon>Paenibacillus</taxon>
    </lineage>
</organism>
<dbReference type="Pfam" id="PF01940">
    <property type="entry name" value="DUF92"/>
    <property type="match status" value="1"/>
</dbReference>
<sequence length="283" mass="29247">MRGILDDPIVLAVCALLGSGLIGYAAYRKAALTASGAWAAAVMGTAYVTLGGPVWFGLLIAFFLSSTFWSKWKRKHRRKAKAEAKYAKSGGRDAVQVWANGGLGLLLCAVHALYPHPLLVFGFIGVMAAVNADTWATEIGALSRSKPRMLLGWREVEPGTSGAVTLLGTSAAVAGALFIGIVAFLLMPLGGTAAYNLHPAVIAAAAAAAGTAGAVADSLLGASVQAIYRCSVCRLETESQLHCRTATAKIRGFEWMNNDVVNFASSCLAGLVGAGIGMLAASF</sequence>
<dbReference type="PANTHER" id="PTHR13353:SF5">
    <property type="entry name" value="TRANSMEMBRANE PROTEIN 19"/>
    <property type="match status" value="1"/>
</dbReference>
<protein>
    <submittedName>
        <fullName evidence="7">DUF92 domain-containing protein</fullName>
    </submittedName>
</protein>
<feature type="transmembrane region" description="Helical" evidence="6">
    <location>
        <begin position="47"/>
        <end position="69"/>
    </location>
</feature>
<comment type="subcellular location">
    <subcellularLocation>
        <location evidence="1">Membrane</location>
        <topology evidence="1">Multi-pass membrane protein</topology>
    </subcellularLocation>
</comment>
<evidence type="ECO:0000256" key="2">
    <source>
        <dbReference type="ARBA" id="ARBA00009012"/>
    </source>
</evidence>
<keyword evidence="3 6" id="KW-0812">Transmembrane</keyword>
<dbReference type="OrthoDB" id="9808500at2"/>
<dbReference type="Proteomes" id="UP000249522">
    <property type="component" value="Unassembled WGS sequence"/>
</dbReference>
<comment type="caution">
    <text evidence="7">The sequence shown here is derived from an EMBL/GenBank/DDBJ whole genome shotgun (WGS) entry which is preliminary data.</text>
</comment>
<keyword evidence="5 6" id="KW-0472">Membrane</keyword>
<evidence type="ECO:0000256" key="3">
    <source>
        <dbReference type="ARBA" id="ARBA00022692"/>
    </source>
</evidence>
<evidence type="ECO:0000256" key="6">
    <source>
        <dbReference type="SAM" id="Phobius"/>
    </source>
</evidence>
<feature type="transmembrane region" description="Helical" evidence="6">
    <location>
        <begin position="260"/>
        <end position="281"/>
    </location>
</feature>
<keyword evidence="4 6" id="KW-1133">Transmembrane helix</keyword>
<name>A0A2W1L6U8_9BACL</name>
<keyword evidence="8" id="KW-1185">Reference proteome</keyword>
<comment type="similarity">
    <text evidence="2">Belongs to the TMEM19 family.</text>
</comment>
<feature type="transmembrane region" description="Helical" evidence="6">
    <location>
        <begin position="9"/>
        <end position="27"/>
    </location>
</feature>
<feature type="transmembrane region" description="Helical" evidence="6">
    <location>
        <begin position="120"/>
        <end position="142"/>
    </location>
</feature>
<feature type="transmembrane region" description="Helical" evidence="6">
    <location>
        <begin position="95"/>
        <end position="114"/>
    </location>
</feature>
<dbReference type="InterPro" id="IPR002794">
    <property type="entry name" value="DUF92_TMEM19"/>
</dbReference>
<dbReference type="AlphaFoldDB" id="A0A2W1L6U8"/>
<dbReference type="GO" id="GO:0016020">
    <property type="term" value="C:membrane"/>
    <property type="evidence" value="ECO:0007669"/>
    <property type="project" value="UniProtKB-SubCell"/>
</dbReference>
<feature type="transmembrane region" description="Helical" evidence="6">
    <location>
        <begin position="199"/>
        <end position="220"/>
    </location>
</feature>
<reference evidence="7 8" key="1">
    <citation type="submission" date="2018-06" db="EMBL/GenBank/DDBJ databases">
        <title>Paenibacillus imtechensis sp. nov.</title>
        <authorList>
            <person name="Pinnaka A.K."/>
            <person name="Singh H."/>
            <person name="Kaur M."/>
        </authorList>
    </citation>
    <scope>NUCLEOTIDE SEQUENCE [LARGE SCALE GENOMIC DNA]</scope>
    <source>
        <strain evidence="7 8">SMB1</strain>
    </source>
</reference>
<dbReference type="EMBL" id="QKRB01000043">
    <property type="protein sequence ID" value="PZD95938.1"/>
    <property type="molecule type" value="Genomic_DNA"/>
</dbReference>
<dbReference type="RefSeq" id="WP_111146683.1">
    <property type="nucleotide sequence ID" value="NZ_QKRB01000043.1"/>
</dbReference>
<proteinExistence type="inferred from homology"/>
<evidence type="ECO:0000256" key="5">
    <source>
        <dbReference type="ARBA" id="ARBA00023136"/>
    </source>
</evidence>